<accession>A0AAD7CA79</accession>
<dbReference type="CDD" id="cd18186">
    <property type="entry name" value="BTB_POZ_ZBTB_KLHL-like"/>
    <property type="match status" value="1"/>
</dbReference>
<name>A0AAD7CA79_9AGAR</name>
<gene>
    <name evidence="1" type="ORF">FB45DRAFT_895667</name>
</gene>
<dbReference type="AlphaFoldDB" id="A0AAD7CA79"/>
<evidence type="ECO:0000313" key="2">
    <source>
        <dbReference type="Proteomes" id="UP001221142"/>
    </source>
</evidence>
<comment type="caution">
    <text evidence="1">The sequence shown here is derived from an EMBL/GenBank/DDBJ whole genome shotgun (WGS) entry which is preliminary data.</text>
</comment>
<dbReference type="Proteomes" id="UP001221142">
    <property type="component" value="Unassembled WGS sequence"/>
</dbReference>
<reference evidence="1" key="1">
    <citation type="submission" date="2023-03" db="EMBL/GenBank/DDBJ databases">
        <title>Massive genome expansion in bonnet fungi (Mycena s.s.) driven by repeated elements and novel gene families across ecological guilds.</title>
        <authorList>
            <consortium name="Lawrence Berkeley National Laboratory"/>
            <person name="Harder C.B."/>
            <person name="Miyauchi S."/>
            <person name="Viragh M."/>
            <person name="Kuo A."/>
            <person name="Thoen E."/>
            <person name="Andreopoulos B."/>
            <person name="Lu D."/>
            <person name="Skrede I."/>
            <person name="Drula E."/>
            <person name="Henrissat B."/>
            <person name="Morin E."/>
            <person name="Kohler A."/>
            <person name="Barry K."/>
            <person name="LaButti K."/>
            <person name="Morin E."/>
            <person name="Salamov A."/>
            <person name="Lipzen A."/>
            <person name="Mereny Z."/>
            <person name="Hegedus B."/>
            <person name="Baldrian P."/>
            <person name="Stursova M."/>
            <person name="Weitz H."/>
            <person name="Taylor A."/>
            <person name="Grigoriev I.V."/>
            <person name="Nagy L.G."/>
            <person name="Martin F."/>
            <person name="Kauserud H."/>
        </authorList>
    </citation>
    <scope>NUCLEOTIDE SEQUENCE</scope>
    <source>
        <strain evidence="1">9284</strain>
    </source>
</reference>
<evidence type="ECO:0008006" key="3">
    <source>
        <dbReference type="Google" id="ProtNLM"/>
    </source>
</evidence>
<evidence type="ECO:0000313" key="1">
    <source>
        <dbReference type="EMBL" id="KAJ7643657.1"/>
    </source>
</evidence>
<keyword evidence="2" id="KW-1185">Reference proteome</keyword>
<protein>
    <recommendedName>
        <fullName evidence="3">BTB domain-containing protein</fullName>
    </recommendedName>
</protein>
<proteinExistence type="predicted"/>
<dbReference type="EMBL" id="JARKIF010000003">
    <property type="protein sequence ID" value="KAJ7643657.1"/>
    <property type="molecule type" value="Genomic_DNA"/>
</dbReference>
<sequence length="317" mass="36199">MSHDCTYFFDDGDCTFLAEGVLFKVHKWMLSRDPESMFAESEPDIISLSDTSAEFRALCWGLYAPPNEIYSQSTPEADMDRLIDAAKMYHKYVLPSFESWALKMLVLQCKPPLDRLACIAPAVLERMMALASLCDQPTLFSLVEDAWLRRLHTVELPCSPALTCAEKYARRRFQAEVYYLLNTRLHHTIQSLSPCNKFDITQAVELGLTETQLLRLFSGHILLSNYWRHLRGAGLVYSTRCKMLVHMHDAVCVPAFKSIEWPVGTGDVRRGLEDVRDEVRRNAPPEPWGIQTCVGRYLDGLLERFEGDEMAGYFLGV</sequence>
<organism evidence="1 2">
    <name type="scientific">Roridomyces roridus</name>
    <dbReference type="NCBI Taxonomy" id="1738132"/>
    <lineage>
        <taxon>Eukaryota</taxon>
        <taxon>Fungi</taxon>
        <taxon>Dikarya</taxon>
        <taxon>Basidiomycota</taxon>
        <taxon>Agaricomycotina</taxon>
        <taxon>Agaricomycetes</taxon>
        <taxon>Agaricomycetidae</taxon>
        <taxon>Agaricales</taxon>
        <taxon>Marasmiineae</taxon>
        <taxon>Mycenaceae</taxon>
        <taxon>Roridomyces</taxon>
    </lineage>
</organism>